<dbReference type="FunFam" id="1.20.90.10:FF:000005">
    <property type="entry name" value="Secretory phospholipase A2"/>
    <property type="match status" value="1"/>
</dbReference>
<dbReference type="CDD" id="cd04706">
    <property type="entry name" value="PLA2_plant"/>
    <property type="match status" value="1"/>
</dbReference>
<evidence type="ECO:0000256" key="8">
    <source>
        <dbReference type="ARBA" id="ARBA00022801"/>
    </source>
</evidence>
<comment type="subcellular location">
    <subcellularLocation>
        <location evidence="2">Secreted</location>
    </subcellularLocation>
</comment>
<keyword evidence="6 13" id="KW-0479">Metal-binding</keyword>
<evidence type="ECO:0000256" key="6">
    <source>
        <dbReference type="ARBA" id="ARBA00022723"/>
    </source>
</evidence>
<evidence type="ECO:0000256" key="10">
    <source>
        <dbReference type="ARBA" id="ARBA00022963"/>
    </source>
</evidence>
<name>W1NF82_AMBTC</name>
<feature type="binding site" evidence="13">
    <location>
        <position position="70"/>
    </location>
    <ligand>
        <name>Ca(2+)</name>
        <dbReference type="ChEBI" id="CHEBI:29108"/>
    </ligand>
</feature>
<evidence type="ECO:0000256" key="1">
    <source>
        <dbReference type="ARBA" id="ARBA00001604"/>
    </source>
</evidence>
<keyword evidence="7" id="KW-0732">Signal</keyword>
<comment type="similarity">
    <text evidence="3">Belongs to the phospholipase A2 family.</text>
</comment>
<dbReference type="GO" id="GO:0005794">
    <property type="term" value="C:Golgi apparatus"/>
    <property type="evidence" value="ECO:0007669"/>
    <property type="project" value="EnsemblPlants"/>
</dbReference>
<dbReference type="eggNOG" id="ENOG502RYYJ">
    <property type="taxonomic scope" value="Eukaryota"/>
</dbReference>
<dbReference type="GO" id="GO:0016042">
    <property type="term" value="P:lipid catabolic process"/>
    <property type="evidence" value="ECO:0007669"/>
    <property type="project" value="UniProtKB-KW"/>
</dbReference>
<keyword evidence="10" id="KW-0442">Lipid degradation</keyword>
<feature type="binding site" evidence="13">
    <location>
        <position position="93"/>
    </location>
    <ligand>
        <name>Ca(2+)</name>
        <dbReference type="ChEBI" id="CHEBI:29108"/>
    </ligand>
</feature>
<dbReference type="HOGENOM" id="CLU_115623_0_0_1"/>
<keyword evidence="16" id="KW-1185">Reference proteome</keyword>
<keyword evidence="9 13" id="KW-0106">Calcium</keyword>
<dbReference type="GO" id="GO:0004623">
    <property type="term" value="F:phospholipase A2 activity"/>
    <property type="evidence" value="ECO:0000318"/>
    <property type="project" value="GO_Central"/>
</dbReference>
<dbReference type="STRING" id="13333.W1NF82"/>
<evidence type="ECO:0000313" key="15">
    <source>
        <dbReference type="EMBL" id="ERM94113.1"/>
    </source>
</evidence>
<dbReference type="GO" id="GO:0050482">
    <property type="term" value="P:arachidonate secretion"/>
    <property type="evidence" value="ECO:0007669"/>
    <property type="project" value="InterPro"/>
</dbReference>
<feature type="disulfide bond" evidence="14">
    <location>
        <begin position="69"/>
        <end position="89"/>
    </location>
</feature>
<organism evidence="15 16">
    <name type="scientific">Amborella trichopoda</name>
    <dbReference type="NCBI Taxonomy" id="13333"/>
    <lineage>
        <taxon>Eukaryota</taxon>
        <taxon>Viridiplantae</taxon>
        <taxon>Streptophyta</taxon>
        <taxon>Embryophyta</taxon>
        <taxon>Tracheophyta</taxon>
        <taxon>Spermatophyta</taxon>
        <taxon>Magnoliopsida</taxon>
        <taxon>Amborellales</taxon>
        <taxon>Amborellaceae</taxon>
        <taxon>Amborella</taxon>
    </lineage>
</organism>
<evidence type="ECO:0000256" key="5">
    <source>
        <dbReference type="ARBA" id="ARBA00022525"/>
    </source>
</evidence>
<dbReference type="GO" id="GO:0008289">
    <property type="term" value="F:lipid binding"/>
    <property type="evidence" value="ECO:0000318"/>
    <property type="project" value="GO_Central"/>
</dbReference>
<evidence type="ECO:0000256" key="14">
    <source>
        <dbReference type="PIRSR" id="PIRSR601211-3"/>
    </source>
</evidence>
<proteinExistence type="inferred from homology"/>
<dbReference type="InterPro" id="IPR036444">
    <property type="entry name" value="PLipase_A2_dom_sf"/>
</dbReference>
<dbReference type="Gene3D" id="1.20.90.10">
    <property type="entry name" value="Phospholipase A2 domain"/>
    <property type="match status" value="1"/>
</dbReference>
<dbReference type="OrthoDB" id="1932081at2759"/>
<keyword evidence="12 14" id="KW-1015">Disulfide bond</keyword>
<comment type="cofactor">
    <cofactor evidence="13">
        <name>Ca(2+)</name>
        <dbReference type="ChEBI" id="CHEBI:29108"/>
    </cofactor>
    <text evidence="13">Binds 1 Ca(2+) ion per subunit.</text>
</comment>
<dbReference type="GO" id="GO:0006644">
    <property type="term" value="P:phospholipid metabolic process"/>
    <property type="evidence" value="ECO:0007669"/>
    <property type="project" value="InterPro"/>
</dbReference>
<feature type="binding site" evidence="13">
    <location>
        <position position="68"/>
    </location>
    <ligand>
        <name>Ca(2+)</name>
        <dbReference type="ChEBI" id="CHEBI:29108"/>
    </ligand>
</feature>
<dbReference type="PANTHER" id="PTHR11716">
    <property type="entry name" value="PHOSPHOLIPASE A2 FAMILY MEMBER"/>
    <property type="match status" value="1"/>
</dbReference>
<evidence type="ECO:0000256" key="12">
    <source>
        <dbReference type="ARBA" id="ARBA00023157"/>
    </source>
</evidence>
<gene>
    <name evidence="15" type="ORF">AMTR_s00010p00131910</name>
</gene>
<dbReference type="KEGG" id="atr:18422089"/>
<dbReference type="SUPFAM" id="SSF48619">
    <property type="entry name" value="Phospholipase A2, PLA2"/>
    <property type="match status" value="1"/>
</dbReference>
<keyword evidence="5" id="KW-0964">Secreted</keyword>
<evidence type="ECO:0000256" key="9">
    <source>
        <dbReference type="ARBA" id="ARBA00022837"/>
    </source>
</evidence>
<evidence type="ECO:0000256" key="13">
    <source>
        <dbReference type="PIRSR" id="PIRSR601211-2"/>
    </source>
</evidence>
<dbReference type="Gramene" id="ERM94113">
    <property type="protein sequence ID" value="ERM94113"/>
    <property type="gene ID" value="AMTR_s00010p00131910"/>
</dbReference>
<protein>
    <recommendedName>
        <fullName evidence="4">phospholipase A2</fullName>
        <ecNumber evidence="4">3.1.1.4</ecNumber>
    </recommendedName>
</protein>
<keyword evidence="11" id="KW-0443">Lipid metabolism</keyword>
<dbReference type="EMBL" id="KI397513">
    <property type="protein sequence ID" value="ERM94113.1"/>
    <property type="molecule type" value="Genomic_DNA"/>
</dbReference>
<evidence type="ECO:0000256" key="4">
    <source>
        <dbReference type="ARBA" id="ARBA00013278"/>
    </source>
</evidence>
<evidence type="ECO:0000256" key="7">
    <source>
        <dbReference type="ARBA" id="ARBA00022729"/>
    </source>
</evidence>
<evidence type="ECO:0000313" key="16">
    <source>
        <dbReference type="Proteomes" id="UP000017836"/>
    </source>
</evidence>
<dbReference type="GO" id="GO:0005509">
    <property type="term" value="F:calcium ion binding"/>
    <property type="evidence" value="ECO:0000318"/>
    <property type="project" value="GO_Central"/>
</dbReference>
<evidence type="ECO:0000256" key="3">
    <source>
        <dbReference type="ARBA" id="ARBA00007056"/>
    </source>
</evidence>
<keyword evidence="8" id="KW-0378">Hydrolase</keyword>
<feature type="binding site" evidence="13">
    <location>
        <position position="72"/>
    </location>
    <ligand>
        <name>Ca(2+)</name>
        <dbReference type="ChEBI" id="CHEBI:29108"/>
    </ligand>
</feature>
<dbReference type="PANTHER" id="PTHR11716:SF47">
    <property type="entry name" value="PHOSPHOLIPASE A2-ALPHA"/>
    <property type="match status" value="1"/>
</dbReference>
<comment type="catalytic activity">
    <reaction evidence="1">
        <text>a 1,2-diacyl-sn-glycero-3-phosphocholine + H2O = a 1-acyl-sn-glycero-3-phosphocholine + a fatty acid + H(+)</text>
        <dbReference type="Rhea" id="RHEA:15801"/>
        <dbReference type="ChEBI" id="CHEBI:15377"/>
        <dbReference type="ChEBI" id="CHEBI:15378"/>
        <dbReference type="ChEBI" id="CHEBI:28868"/>
        <dbReference type="ChEBI" id="CHEBI:57643"/>
        <dbReference type="ChEBI" id="CHEBI:58168"/>
        <dbReference type="EC" id="3.1.1.4"/>
    </reaction>
</comment>
<sequence length="158" mass="17111">MGLDQASNLASLFLFIAPFAFTFAPNVMALQVDLQTSGLSATLSRRECSSVCESDYCSVPPLLRYGKYCGLGYSGCPGEGPCDGLDACCQTHDNCVQAKNEDYLSQECNQEFLDCISEFRASGRPSFEGNKCDVQEVIDVIYVVIEAALLAGRALHKP</sequence>
<dbReference type="InterPro" id="IPR001211">
    <property type="entry name" value="PLA2"/>
</dbReference>
<dbReference type="Proteomes" id="UP000017836">
    <property type="component" value="Unassembled WGS sequence"/>
</dbReference>
<dbReference type="EC" id="3.1.1.4" evidence="4"/>
<accession>W1NF82</accession>
<dbReference type="InterPro" id="IPR033113">
    <property type="entry name" value="PLA2_histidine"/>
</dbReference>
<dbReference type="PROSITE" id="PS00118">
    <property type="entry name" value="PA2_HIS"/>
    <property type="match status" value="1"/>
</dbReference>
<evidence type="ECO:0000256" key="11">
    <source>
        <dbReference type="ARBA" id="ARBA00023098"/>
    </source>
</evidence>
<dbReference type="AlphaFoldDB" id="W1NF82"/>
<dbReference type="GO" id="GO:0005576">
    <property type="term" value="C:extracellular region"/>
    <property type="evidence" value="ECO:0007669"/>
    <property type="project" value="UniProtKB-SubCell"/>
</dbReference>
<reference evidence="16" key="1">
    <citation type="journal article" date="2013" name="Science">
        <title>The Amborella genome and the evolution of flowering plants.</title>
        <authorList>
            <consortium name="Amborella Genome Project"/>
        </authorList>
    </citation>
    <scope>NUCLEOTIDE SEQUENCE [LARGE SCALE GENOMIC DNA]</scope>
</reference>
<dbReference type="OMA" id="QTHDNCV"/>
<evidence type="ECO:0000256" key="2">
    <source>
        <dbReference type="ARBA" id="ARBA00004613"/>
    </source>
</evidence>